<keyword evidence="2" id="KW-0812">Transmembrane</keyword>
<organism evidence="3 4">
    <name type="scientific">Henningerozyma blattae (strain ATCC 34711 / CBS 6284 / DSM 70876 / NBRC 10599 / NRRL Y-10934 / UCD 77-7)</name>
    <name type="common">Yeast</name>
    <name type="synonym">Tetrapisispora blattae</name>
    <dbReference type="NCBI Taxonomy" id="1071380"/>
    <lineage>
        <taxon>Eukaryota</taxon>
        <taxon>Fungi</taxon>
        <taxon>Dikarya</taxon>
        <taxon>Ascomycota</taxon>
        <taxon>Saccharomycotina</taxon>
        <taxon>Saccharomycetes</taxon>
        <taxon>Saccharomycetales</taxon>
        <taxon>Saccharomycetaceae</taxon>
        <taxon>Henningerozyma</taxon>
    </lineage>
</organism>
<dbReference type="GeneID" id="14496179"/>
<name>I2H484_HENB6</name>
<keyword evidence="2" id="KW-0472">Membrane</keyword>
<reference evidence="3 4" key="1">
    <citation type="journal article" date="2011" name="Proc. Natl. Acad. Sci. U.S.A.">
        <title>Evolutionary erosion of yeast sex chromosomes by mating-type switching accidents.</title>
        <authorList>
            <person name="Gordon J.L."/>
            <person name="Armisen D."/>
            <person name="Proux-Wera E."/>
            <person name="Oheigeartaigh S.S."/>
            <person name="Byrne K.P."/>
            <person name="Wolfe K.H."/>
        </authorList>
    </citation>
    <scope>NUCLEOTIDE SEQUENCE [LARGE SCALE GENOMIC DNA]</scope>
    <source>
        <strain evidence="4">ATCC 34711 / CBS 6284 / DSM 70876 / NBRC 10599 / NRRL Y-10934 / UCD 77-7</strain>
    </source>
</reference>
<feature type="transmembrane region" description="Helical" evidence="2">
    <location>
        <begin position="87"/>
        <end position="107"/>
    </location>
</feature>
<feature type="compositionally biased region" description="Polar residues" evidence="1">
    <location>
        <begin position="260"/>
        <end position="301"/>
    </location>
</feature>
<feature type="transmembrane region" description="Helical" evidence="2">
    <location>
        <begin position="133"/>
        <end position="152"/>
    </location>
</feature>
<dbReference type="FunCoup" id="I2H484">
    <property type="interactions" value="63"/>
</dbReference>
<dbReference type="EMBL" id="HE806320">
    <property type="protein sequence ID" value="CCH61186.1"/>
    <property type="molecule type" value="Genomic_DNA"/>
</dbReference>
<evidence type="ECO:0000256" key="1">
    <source>
        <dbReference type="SAM" id="MobiDB-lite"/>
    </source>
</evidence>
<keyword evidence="4" id="KW-1185">Reference proteome</keyword>
<evidence type="ECO:0000313" key="4">
    <source>
        <dbReference type="Proteomes" id="UP000002866"/>
    </source>
</evidence>
<dbReference type="OrthoDB" id="2103474at2759"/>
<dbReference type="RefSeq" id="XP_004180705.1">
    <property type="nucleotide sequence ID" value="XM_004180657.1"/>
</dbReference>
<feature type="compositionally biased region" description="Low complexity" evidence="1">
    <location>
        <begin position="246"/>
        <end position="259"/>
    </location>
</feature>
<evidence type="ECO:0000313" key="3">
    <source>
        <dbReference type="EMBL" id="CCH61186.1"/>
    </source>
</evidence>
<evidence type="ECO:0000256" key="2">
    <source>
        <dbReference type="SAM" id="Phobius"/>
    </source>
</evidence>
<proteinExistence type="predicted"/>
<gene>
    <name evidence="3" type="primary">TBLA0E01260</name>
    <name evidence="3" type="ORF">TBLA_0E01260</name>
</gene>
<keyword evidence="2" id="KW-1133">Transmembrane helix</keyword>
<feature type="compositionally biased region" description="Pro residues" evidence="1">
    <location>
        <begin position="314"/>
        <end position="325"/>
    </location>
</feature>
<dbReference type="AlphaFoldDB" id="I2H484"/>
<dbReference type="InterPro" id="IPR025187">
    <property type="entry name" value="DUF4112"/>
</dbReference>
<feature type="region of interest" description="Disordered" evidence="1">
    <location>
        <begin position="232"/>
        <end position="334"/>
    </location>
</feature>
<dbReference type="InParanoid" id="I2H484"/>
<dbReference type="Proteomes" id="UP000002866">
    <property type="component" value="Chromosome 5"/>
</dbReference>
<dbReference type="PANTHER" id="PTHR35519">
    <property type="entry name" value="MEMBRANE PROTEINS"/>
    <property type="match status" value="1"/>
</dbReference>
<protein>
    <submittedName>
        <fullName evidence="3">Uncharacterized protein</fullName>
    </submittedName>
</protein>
<dbReference type="PANTHER" id="PTHR35519:SF1">
    <property type="entry name" value="YALI0C06193P"/>
    <property type="match status" value="1"/>
</dbReference>
<dbReference type="eggNOG" id="ENOG502RXX6">
    <property type="taxonomic scope" value="Eukaryota"/>
</dbReference>
<dbReference type="HOGENOM" id="CLU_071680_0_0_1"/>
<dbReference type="KEGG" id="tbl:TBLA_0E01260"/>
<dbReference type="Pfam" id="PF13430">
    <property type="entry name" value="DUF4112"/>
    <property type="match status" value="1"/>
</dbReference>
<sequence length="334" mass="37613">MSGFLKDQIVSAGQGFLQDSAVEFAGEHFQPTRDPYYVKIDDEGNRKRLKLPDYCTKQESKAYKRLQSKAWMHDRSVCGCCCWTDTIGWGPMLSILPVIGPALMYWVHNKLIKQATKDFELSGELVAKMHGNIAIDLAISLVPLLGVLFSWLHACSTRNCAMVYNFIVKRAIEKHSKEEAEKLARESEKGNRGVLYEVKELGDKVFHHGHRHNNHNNDSEKKKDNTIVDVIETNSNTPTPPPIAAQSQISLSSRSQQKQPHSTPNSNNQTTIPIPPRTYQQSIQRNDSTPSIPTHQASTFSVERIEKSSAQQPRPVPTRPVPPRPNQNKAPYPI</sequence>
<accession>I2H484</accession>